<gene>
    <name evidence="9" type="ORF">D9Q98_000367</name>
</gene>
<dbReference type="InterPro" id="IPR000182">
    <property type="entry name" value="GNAT_dom"/>
</dbReference>
<comment type="catalytic activity">
    <reaction evidence="5">
        <text>L-lysyl-[protein] + acetyl-CoA = N(6)-acetyl-L-lysyl-[protein] + CoA + H(+)</text>
        <dbReference type="Rhea" id="RHEA:45948"/>
        <dbReference type="Rhea" id="RHEA-COMP:9752"/>
        <dbReference type="Rhea" id="RHEA-COMP:10731"/>
        <dbReference type="ChEBI" id="CHEBI:15378"/>
        <dbReference type="ChEBI" id="CHEBI:29969"/>
        <dbReference type="ChEBI" id="CHEBI:57287"/>
        <dbReference type="ChEBI" id="CHEBI:57288"/>
        <dbReference type="ChEBI" id="CHEBI:61930"/>
        <dbReference type="EC" id="2.3.1.48"/>
    </reaction>
</comment>
<dbReference type="GO" id="GO:0031509">
    <property type="term" value="P:subtelomeric heterochromatin formation"/>
    <property type="evidence" value="ECO:0007669"/>
    <property type="project" value="InterPro"/>
</dbReference>
<evidence type="ECO:0000256" key="6">
    <source>
        <dbReference type="SAM" id="MobiDB-lite"/>
    </source>
</evidence>
<dbReference type="GO" id="GO:0000781">
    <property type="term" value="C:chromosome, telomeric region"/>
    <property type="evidence" value="ECO:0007669"/>
    <property type="project" value="GOC"/>
</dbReference>
<evidence type="ECO:0000256" key="4">
    <source>
        <dbReference type="ARBA" id="ARBA00023315"/>
    </source>
</evidence>
<comment type="similarity">
    <text evidence="1">Belongs to the HAT1 family.</text>
</comment>
<dbReference type="CDD" id="cd04301">
    <property type="entry name" value="NAT_SF"/>
    <property type="match status" value="1"/>
</dbReference>
<feature type="region of interest" description="Disordered" evidence="6">
    <location>
        <begin position="1"/>
        <end position="20"/>
    </location>
</feature>
<dbReference type="EC" id="2.3.1.48" evidence="2"/>
<dbReference type="InterPro" id="IPR019467">
    <property type="entry name" value="Hat1_N"/>
</dbReference>
<dbReference type="InterPro" id="IPR016181">
    <property type="entry name" value="Acyl_CoA_acyltransferase"/>
</dbReference>
<name>A0A9D4TY32_CHLVU</name>
<dbReference type="InterPro" id="IPR017380">
    <property type="entry name" value="Hist_AcTrfase_B-typ_cat-su"/>
</dbReference>
<accession>A0A9D4TY32</accession>
<dbReference type="Proteomes" id="UP001055712">
    <property type="component" value="Unassembled WGS sequence"/>
</dbReference>
<keyword evidence="3" id="KW-0808">Transferase</keyword>
<dbReference type="InterPro" id="IPR037113">
    <property type="entry name" value="Hat1_N_sf"/>
</dbReference>
<comment type="caution">
    <text evidence="9">The sequence shown here is derived from an EMBL/GenBank/DDBJ whole genome shotgun (WGS) entry which is preliminary data.</text>
</comment>
<dbReference type="Pfam" id="PF10394">
    <property type="entry name" value="Hat1_N"/>
    <property type="match status" value="1"/>
</dbReference>
<dbReference type="AlphaFoldDB" id="A0A9D4TY32"/>
<dbReference type="GO" id="GO:0005634">
    <property type="term" value="C:nucleus"/>
    <property type="evidence" value="ECO:0007669"/>
    <property type="project" value="InterPro"/>
</dbReference>
<evidence type="ECO:0000256" key="1">
    <source>
        <dbReference type="ARBA" id="ARBA00010543"/>
    </source>
</evidence>
<protein>
    <recommendedName>
        <fullName evidence="2">histone acetyltransferase</fullName>
        <ecNumber evidence="2">2.3.1.48</ecNumber>
    </recommendedName>
</protein>
<organism evidence="9 10">
    <name type="scientific">Chlorella vulgaris</name>
    <name type="common">Green alga</name>
    <dbReference type="NCBI Taxonomy" id="3077"/>
    <lineage>
        <taxon>Eukaryota</taxon>
        <taxon>Viridiplantae</taxon>
        <taxon>Chlorophyta</taxon>
        <taxon>core chlorophytes</taxon>
        <taxon>Trebouxiophyceae</taxon>
        <taxon>Chlorellales</taxon>
        <taxon>Chlorellaceae</taxon>
        <taxon>Chlorella clade</taxon>
        <taxon>Chlorella</taxon>
    </lineage>
</organism>
<dbReference type="Gene3D" id="3.90.360.10">
    <property type="entry name" value="Histone acetyl transferase 1 (HAT1), N-terminal domain"/>
    <property type="match status" value="1"/>
</dbReference>
<sequence>MEPFAKRPRVEGAPGTSDGVPAETIITFHLLKKDATGGVIMEEDGTFPPEMTHQLFGEKEEILGYDGLSIDVWFTPQFQAFIDVKYASKGPGATDLKQPFKEAFEAGFLEDKAAFDKALQEEPAIDVVVLGREIVSRETEEGSTFSIYHAQLSSAHPSLKALHARLQPLVFFFIDAASSIDAEDPDWQLLTAVERTADGVEVLGYASLYRHYHYPAGVRLKLCQILVLPPHQGRGAGGLMVQAAQQLAEEMEACDLSVEDPAVTLQALRTGLDVRRALALEWVQEAAKERIAALAADKGKGTARAVPTSRGSSSSSSRAAKQAALEHPLAAPAPVLERLRGELRLSKLQAGSVWRVLVFVVGKGEAAVEAGVEGMIRQQLVAQLAAAKEDAQGKSLRDTETGFIMCRGVSEVKSMLPLLPVEEQSAEQQAEAVEESTEQQMEAVAAVAAKFLGPEQDL</sequence>
<dbReference type="EMBL" id="SIDB01000001">
    <property type="protein sequence ID" value="KAI3437922.1"/>
    <property type="molecule type" value="Genomic_DNA"/>
</dbReference>
<dbReference type="OrthoDB" id="10253098at2759"/>
<proteinExistence type="inferred from homology"/>
<reference evidence="9" key="2">
    <citation type="submission" date="2020-11" db="EMBL/GenBank/DDBJ databases">
        <authorList>
            <person name="Cecchin M."/>
            <person name="Marcolungo L."/>
            <person name="Rossato M."/>
            <person name="Girolomoni L."/>
            <person name="Cosentino E."/>
            <person name="Cuine S."/>
            <person name="Li-Beisson Y."/>
            <person name="Delledonne M."/>
            <person name="Ballottari M."/>
        </authorList>
    </citation>
    <scope>NUCLEOTIDE SEQUENCE</scope>
    <source>
        <strain evidence="9">211/11P</strain>
        <tissue evidence="9">Whole cell</tissue>
    </source>
</reference>
<feature type="region of interest" description="Disordered" evidence="6">
    <location>
        <begin position="302"/>
        <end position="325"/>
    </location>
</feature>
<dbReference type="Pfam" id="PF00583">
    <property type="entry name" value="Acetyltransf_1"/>
    <property type="match status" value="1"/>
</dbReference>
<feature type="compositionally biased region" description="Basic and acidic residues" evidence="6">
    <location>
        <begin position="1"/>
        <end position="10"/>
    </location>
</feature>
<dbReference type="Gene3D" id="3.40.630.30">
    <property type="match status" value="1"/>
</dbReference>
<dbReference type="GO" id="GO:0004402">
    <property type="term" value="F:histone acetyltransferase activity"/>
    <property type="evidence" value="ECO:0007669"/>
    <property type="project" value="InterPro"/>
</dbReference>
<dbReference type="SUPFAM" id="SSF55729">
    <property type="entry name" value="Acyl-CoA N-acyltransferases (Nat)"/>
    <property type="match status" value="1"/>
</dbReference>
<feature type="compositionally biased region" description="Low complexity" evidence="6">
    <location>
        <begin position="309"/>
        <end position="325"/>
    </location>
</feature>
<keyword evidence="4" id="KW-0012">Acyltransferase</keyword>
<evidence type="ECO:0000259" key="7">
    <source>
        <dbReference type="Pfam" id="PF00583"/>
    </source>
</evidence>
<evidence type="ECO:0000313" key="9">
    <source>
        <dbReference type="EMBL" id="KAI3437922.1"/>
    </source>
</evidence>
<evidence type="ECO:0000256" key="2">
    <source>
        <dbReference type="ARBA" id="ARBA00013184"/>
    </source>
</evidence>
<feature type="domain" description="Histone acetyl transferase HAT1 N-terminal" evidence="8">
    <location>
        <begin position="22"/>
        <end position="175"/>
    </location>
</feature>
<evidence type="ECO:0000313" key="10">
    <source>
        <dbReference type="Proteomes" id="UP001055712"/>
    </source>
</evidence>
<evidence type="ECO:0000256" key="5">
    <source>
        <dbReference type="ARBA" id="ARBA00048017"/>
    </source>
</evidence>
<evidence type="ECO:0000259" key="8">
    <source>
        <dbReference type="Pfam" id="PF10394"/>
    </source>
</evidence>
<keyword evidence="10" id="KW-1185">Reference proteome</keyword>
<reference evidence="9" key="1">
    <citation type="journal article" date="2019" name="Plant J.">
        <title>Chlorella vulgaris genome assembly and annotation reveals the molecular basis for metabolic acclimation to high light conditions.</title>
        <authorList>
            <person name="Cecchin M."/>
            <person name="Marcolungo L."/>
            <person name="Rossato M."/>
            <person name="Girolomoni L."/>
            <person name="Cosentino E."/>
            <person name="Cuine S."/>
            <person name="Li-Beisson Y."/>
            <person name="Delledonne M."/>
            <person name="Ballottari M."/>
        </authorList>
    </citation>
    <scope>NUCLEOTIDE SEQUENCE</scope>
    <source>
        <strain evidence="9">211/11P</strain>
    </source>
</reference>
<feature type="domain" description="N-acetyltransferase" evidence="7">
    <location>
        <begin position="197"/>
        <end position="255"/>
    </location>
</feature>
<evidence type="ECO:0000256" key="3">
    <source>
        <dbReference type="ARBA" id="ARBA00022679"/>
    </source>
</evidence>
<dbReference type="PANTHER" id="PTHR12046">
    <property type="entry name" value="HISTONE ACETYLTRANSFERASE TYPE B CATALYTIC SUBUNIT"/>
    <property type="match status" value="1"/>
</dbReference>